<dbReference type="PANTHER" id="PTHR30381">
    <property type="entry name" value="FLAGELLAR P-RING PERIPLASMIC PROTEIN FLGI"/>
    <property type="match status" value="1"/>
</dbReference>
<dbReference type="PRINTS" id="PR01010">
    <property type="entry name" value="FLGPRINGFLGI"/>
</dbReference>
<keyword evidence="6" id="KW-0969">Cilium</keyword>
<dbReference type="STRING" id="572479.Hprae_0575"/>
<dbReference type="Proteomes" id="UP000006866">
    <property type="component" value="Chromosome"/>
</dbReference>
<dbReference type="GO" id="GO:0005198">
    <property type="term" value="F:structural molecule activity"/>
    <property type="evidence" value="ECO:0007669"/>
    <property type="project" value="InterPro"/>
</dbReference>
<dbReference type="InterPro" id="IPR001782">
    <property type="entry name" value="Flag_FlgI"/>
</dbReference>
<proteinExistence type="inferred from homology"/>
<evidence type="ECO:0000313" key="7">
    <source>
        <dbReference type="Proteomes" id="UP000006866"/>
    </source>
</evidence>
<evidence type="ECO:0000313" key="6">
    <source>
        <dbReference type="EMBL" id="ADO76729.1"/>
    </source>
</evidence>
<dbReference type="eggNOG" id="COG1706">
    <property type="taxonomic scope" value="Bacteria"/>
</dbReference>
<dbReference type="PANTHER" id="PTHR30381:SF0">
    <property type="entry name" value="FLAGELLAR P-RING PROTEIN"/>
    <property type="match status" value="1"/>
</dbReference>
<name>E3DPQ4_HALPG</name>
<keyword evidence="4 5" id="KW-0975">Bacterial flagellum</keyword>
<comment type="similarity">
    <text evidence="5">Belongs to the FlgI family.</text>
</comment>
<reference evidence="7" key="1">
    <citation type="submission" date="2010-10" db="EMBL/GenBank/DDBJ databases">
        <title>The complete genome of Halanaerobium praevalens DSM 2228.</title>
        <authorList>
            <consortium name="US DOE Joint Genome Institute (JGI-PGF)"/>
            <person name="Lucas S."/>
            <person name="Copeland A."/>
            <person name="Lapidus A."/>
            <person name="Glavina del Rio T."/>
            <person name="Dalin E."/>
            <person name="Tice H."/>
            <person name="Bruce D."/>
            <person name="Goodwin L."/>
            <person name="Pitluck S."/>
            <person name="Kyrpides N."/>
            <person name="Mavromatis K."/>
            <person name="Ivanova N."/>
            <person name="Ovchinnikova G."/>
            <person name="Chertkov O."/>
            <person name="Detter J.C."/>
            <person name="Han C."/>
            <person name="Larimer F."/>
            <person name="Land M."/>
            <person name="Hauser L."/>
            <person name="Markowitz V."/>
            <person name="Cheng J.-F."/>
            <person name="Hugenholtz P."/>
            <person name="Woyke T."/>
            <person name="Wu D."/>
            <person name="Tindall B."/>
            <person name="Pomrenke H.G."/>
            <person name="Brambilla E."/>
            <person name="Klenk H.-P."/>
            <person name="Eisen J.A."/>
        </authorList>
    </citation>
    <scope>NUCLEOTIDE SEQUENCE [LARGE SCALE GENOMIC DNA]</scope>
    <source>
        <strain evidence="7">ATCC 33744 / DSM 2228 / GSL</strain>
    </source>
</reference>
<evidence type="ECO:0000256" key="2">
    <source>
        <dbReference type="ARBA" id="ARBA00004117"/>
    </source>
</evidence>
<dbReference type="EMBL" id="CP002175">
    <property type="protein sequence ID" value="ADO76729.1"/>
    <property type="molecule type" value="Genomic_DNA"/>
</dbReference>
<dbReference type="HAMAP" id="MF_00416">
    <property type="entry name" value="FlgI"/>
    <property type="match status" value="1"/>
</dbReference>
<keyword evidence="3" id="KW-0732">Signal</keyword>
<keyword evidence="7" id="KW-1185">Reference proteome</keyword>
<sequence length="383" mass="40400">MDERRGTLINLKKKMTSVIIIFSIFLFSFGSLVLAAQDPEVEIGNITRLRGERPNQLIGYGIVVGLNGSGDSNRSQATVQSVANMLQNFGVNVTDNQVASQNIAAVMVTAELPSVAHNGDELNITVSSIGDADSLQGGTLLLTPLQAPNGKVYASAQGPLSVGGYSAGGGGNSQQQNHPTVGKIPNGALVEREISSHLDAKNLTYVLTNPSYKTASQIASKINNSFGTGTAKALNNSTVNISKPDNFSYDMVDFIAEVNSLKVRPALKARVVIDERTGTVVFSHNVHISTVAVAHGNLSVSISTQENVSQPNPLSEGETTTTEDVQIEVDEGQEGNMLIVSQENTIEDLVTALNAIGATPRDIISIIQKIDAAGALHADLIIE</sequence>
<comment type="function">
    <text evidence="1 5">Assembles around the rod to form the L-ring and probably protects the motor/basal body from shearing forces during rotation.</text>
</comment>
<dbReference type="GO" id="GO:0009428">
    <property type="term" value="C:bacterial-type flagellum basal body, distal rod, P ring"/>
    <property type="evidence" value="ECO:0007669"/>
    <property type="project" value="InterPro"/>
</dbReference>
<dbReference type="PATRIC" id="fig|572479.3.peg.581"/>
<dbReference type="AlphaFoldDB" id="E3DPQ4"/>
<gene>
    <name evidence="5" type="primary">flgI</name>
    <name evidence="6" type="ordered locus">Hprae_0575</name>
</gene>
<dbReference type="GO" id="GO:0071973">
    <property type="term" value="P:bacterial-type flagellum-dependent cell motility"/>
    <property type="evidence" value="ECO:0007669"/>
    <property type="project" value="InterPro"/>
</dbReference>
<dbReference type="NCBIfam" id="NF003676">
    <property type="entry name" value="PRK05303.1"/>
    <property type="match status" value="1"/>
</dbReference>
<comment type="subcellular location">
    <subcellularLocation>
        <location evidence="2 5">Bacterial flagellum basal body</location>
    </subcellularLocation>
</comment>
<keyword evidence="6" id="KW-0966">Cell projection</keyword>
<evidence type="ECO:0000256" key="5">
    <source>
        <dbReference type="HAMAP-Rule" id="MF_00416"/>
    </source>
</evidence>
<evidence type="ECO:0000256" key="4">
    <source>
        <dbReference type="ARBA" id="ARBA00023143"/>
    </source>
</evidence>
<protein>
    <recommendedName>
        <fullName evidence="5">Flagellar P-ring protein</fullName>
    </recommendedName>
    <alternativeName>
        <fullName evidence="5">Basal body P-ring protein</fullName>
    </alternativeName>
</protein>
<evidence type="ECO:0000256" key="3">
    <source>
        <dbReference type="ARBA" id="ARBA00022729"/>
    </source>
</evidence>
<organism evidence="6 7">
    <name type="scientific">Halanaerobium praevalens (strain ATCC 33744 / DSM 2228 / GSL)</name>
    <dbReference type="NCBI Taxonomy" id="572479"/>
    <lineage>
        <taxon>Bacteria</taxon>
        <taxon>Bacillati</taxon>
        <taxon>Bacillota</taxon>
        <taxon>Clostridia</taxon>
        <taxon>Halanaerobiales</taxon>
        <taxon>Halanaerobiaceae</taxon>
        <taxon>Halanaerobium</taxon>
    </lineage>
</organism>
<evidence type="ECO:0000256" key="1">
    <source>
        <dbReference type="ARBA" id="ARBA00002591"/>
    </source>
</evidence>
<dbReference type="KEGG" id="hpk:Hprae_0575"/>
<comment type="subunit">
    <text evidence="5">The basal body constitutes a major portion of the flagellar organelle and consists of four rings (L,P,S, and M) mounted on a central rod.</text>
</comment>
<dbReference type="HOGENOM" id="CLU_045235_1_0_9"/>
<accession>E3DPQ4</accession>
<dbReference type="GO" id="GO:0030288">
    <property type="term" value="C:outer membrane-bounded periplasmic space"/>
    <property type="evidence" value="ECO:0007669"/>
    <property type="project" value="InterPro"/>
</dbReference>
<dbReference type="Pfam" id="PF02119">
    <property type="entry name" value="FlgI"/>
    <property type="match status" value="1"/>
</dbReference>
<reference evidence="6 7" key="2">
    <citation type="journal article" date="2011" name="Stand. Genomic Sci.">
        <title>Complete genome sequence of the extremely halophilic Halanaerobium praevalens type strain (GSL).</title>
        <authorList>
            <person name="Ivanova N."/>
            <person name="Sikorski J."/>
            <person name="Chertkov O."/>
            <person name="Nolan M."/>
            <person name="Lucas S."/>
            <person name="Hammon N."/>
            <person name="Deshpande S."/>
            <person name="Cheng J.F."/>
            <person name="Tapia R."/>
            <person name="Han C."/>
            <person name="Goodwin L."/>
            <person name="Pitluck S."/>
            <person name="Huntemann M."/>
            <person name="Liolios K."/>
            <person name="Pagani I."/>
            <person name="Mavromatis K."/>
            <person name="Ovchinikova G."/>
            <person name="Pati A."/>
            <person name="Chen A."/>
            <person name="Palaniappan K."/>
            <person name="Land M."/>
            <person name="Hauser L."/>
            <person name="Brambilla E.M."/>
            <person name="Kannan K.P."/>
            <person name="Rohde M."/>
            <person name="Tindall B.J."/>
            <person name="Goker M."/>
            <person name="Detter J.C."/>
            <person name="Woyke T."/>
            <person name="Bristow J."/>
            <person name="Eisen J.A."/>
            <person name="Markowitz V."/>
            <person name="Hugenholtz P."/>
            <person name="Kyrpides N.C."/>
            <person name="Klenk H.P."/>
            <person name="Lapidus A."/>
        </authorList>
    </citation>
    <scope>NUCLEOTIDE SEQUENCE [LARGE SCALE GENOMIC DNA]</scope>
    <source>
        <strain evidence="7">ATCC 33744 / DSM 2228 / GSL</strain>
    </source>
</reference>
<keyword evidence="6" id="KW-0282">Flagellum</keyword>